<name>A0ACC2WV22_9TREE</name>
<dbReference type="Proteomes" id="UP001234202">
    <property type="component" value="Unassembled WGS sequence"/>
</dbReference>
<sequence>MTLRPSALNCGLPLDVWHSHVGTQLRIDVWLKLFNLAPPTRQSSSASQANDTPPATVPASTRTRPAQQSKGKNKQPRLKKLPLKGGSRGRREESPDAMEVTPPTSPVNWNRFASLSPVVVRRRANSALLRMIKERKEAEKLQEELRFQRAQDPTIAPNGIRMRAERYCQPASAPTIALEDEWEIESLAG</sequence>
<comment type="caution">
    <text evidence="1">The sequence shown here is derived from an EMBL/GenBank/DDBJ whole genome shotgun (WGS) entry which is preliminary data.</text>
</comment>
<reference evidence="1" key="1">
    <citation type="submission" date="2023-04" db="EMBL/GenBank/DDBJ databases">
        <title>Draft Genome sequencing of Naganishia species isolated from polar environments using Oxford Nanopore Technology.</title>
        <authorList>
            <person name="Leo P."/>
            <person name="Venkateswaran K."/>
        </authorList>
    </citation>
    <scope>NUCLEOTIDE SEQUENCE</scope>
    <source>
        <strain evidence="1">DBVPG 5303</strain>
    </source>
</reference>
<protein>
    <submittedName>
        <fullName evidence="1">Uncharacterized protein</fullName>
    </submittedName>
</protein>
<organism evidence="1 2">
    <name type="scientific">Naganishia onofrii</name>
    <dbReference type="NCBI Taxonomy" id="1851511"/>
    <lineage>
        <taxon>Eukaryota</taxon>
        <taxon>Fungi</taxon>
        <taxon>Dikarya</taxon>
        <taxon>Basidiomycota</taxon>
        <taxon>Agaricomycotina</taxon>
        <taxon>Tremellomycetes</taxon>
        <taxon>Filobasidiales</taxon>
        <taxon>Filobasidiaceae</taxon>
        <taxon>Naganishia</taxon>
    </lineage>
</organism>
<gene>
    <name evidence="1" type="ORF">QFC24_007080</name>
</gene>
<dbReference type="EMBL" id="JASBWV010000049">
    <property type="protein sequence ID" value="KAJ9114964.1"/>
    <property type="molecule type" value="Genomic_DNA"/>
</dbReference>
<evidence type="ECO:0000313" key="2">
    <source>
        <dbReference type="Proteomes" id="UP001234202"/>
    </source>
</evidence>
<accession>A0ACC2WV22</accession>
<evidence type="ECO:0000313" key="1">
    <source>
        <dbReference type="EMBL" id="KAJ9114964.1"/>
    </source>
</evidence>
<keyword evidence="2" id="KW-1185">Reference proteome</keyword>
<proteinExistence type="predicted"/>